<evidence type="ECO:0000313" key="13">
    <source>
        <dbReference type="EMBL" id="CAF9909603.1"/>
    </source>
</evidence>
<dbReference type="GO" id="GO:0017025">
    <property type="term" value="F:TBP-class protein binding"/>
    <property type="evidence" value="ECO:0007669"/>
    <property type="project" value="InterPro"/>
</dbReference>
<keyword evidence="7" id="KW-0010">Activator</keyword>
<comment type="similarity">
    <text evidence="2">Belongs to the TFIIB family.</text>
</comment>
<feature type="compositionally biased region" description="Polar residues" evidence="11">
    <location>
        <begin position="447"/>
        <end position="456"/>
    </location>
</feature>
<evidence type="ECO:0000256" key="5">
    <source>
        <dbReference type="ARBA" id="ARBA00022833"/>
    </source>
</evidence>
<feature type="region of interest" description="Disordered" evidence="11">
    <location>
        <begin position="341"/>
        <end position="477"/>
    </location>
</feature>
<keyword evidence="14" id="KW-1185">Reference proteome</keyword>
<feature type="domain" description="Cyclin-like" evidence="12">
    <location>
        <begin position="234"/>
        <end position="318"/>
    </location>
</feature>
<keyword evidence="6" id="KW-0805">Transcription regulation</keyword>
<evidence type="ECO:0000256" key="11">
    <source>
        <dbReference type="SAM" id="MobiDB-lite"/>
    </source>
</evidence>
<dbReference type="FunFam" id="1.10.472.10:FF:000007">
    <property type="entry name" value="Transcription factor IIIB 90 kDa subunit"/>
    <property type="match status" value="1"/>
</dbReference>
<keyword evidence="3" id="KW-0479">Metal-binding</keyword>
<dbReference type="CDD" id="cd20554">
    <property type="entry name" value="CYCLIN_TFIIIB90_rpt2"/>
    <property type="match status" value="1"/>
</dbReference>
<dbReference type="InterPro" id="IPR013763">
    <property type="entry name" value="Cyclin-like_dom"/>
</dbReference>
<dbReference type="GO" id="GO:0005634">
    <property type="term" value="C:nucleus"/>
    <property type="evidence" value="ECO:0007669"/>
    <property type="project" value="UniProtKB-SubCell"/>
</dbReference>
<feature type="compositionally biased region" description="Low complexity" evidence="11">
    <location>
        <begin position="676"/>
        <end position="692"/>
    </location>
</feature>
<name>A0A8H3EQ78_9LECA</name>
<feature type="compositionally biased region" description="Basic residues" evidence="11">
    <location>
        <begin position="435"/>
        <end position="444"/>
    </location>
</feature>
<keyword evidence="5" id="KW-0862">Zinc</keyword>
<dbReference type="InterPro" id="IPR013137">
    <property type="entry name" value="Znf_TFIIB"/>
</dbReference>
<dbReference type="EMBL" id="CAJPDS010000008">
    <property type="protein sequence ID" value="CAF9909603.1"/>
    <property type="molecule type" value="Genomic_DNA"/>
</dbReference>
<evidence type="ECO:0000256" key="8">
    <source>
        <dbReference type="ARBA" id="ARBA00023163"/>
    </source>
</evidence>
<evidence type="ECO:0000259" key="12">
    <source>
        <dbReference type="SMART" id="SM00385"/>
    </source>
</evidence>
<protein>
    <recommendedName>
        <fullName evidence="10">B-related factor 1</fullName>
    </recommendedName>
</protein>
<keyword evidence="8" id="KW-0804">Transcription</keyword>
<feature type="compositionally biased region" description="Acidic residues" evidence="11">
    <location>
        <begin position="768"/>
        <end position="799"/>
    </location>
</feature>
<reference evidence="13" key="1">
    <citation type="submission" date="2021-03" db="EMBL/GenBank/DDBJ databases">
        <authorList>
            <person name="Tagirdzhanova G."/>
        </authorList>
    </citation>
    <scope>NUCLEOTIDE SEQUENCE</scope>
</reference>
<dbReference type="InterPro" id="IPR011665">
    <property type="entry name" value="BRF1_TBP-bd_dom"/>
</dbReference>
<dbReference type="GO" id="GO:0070897">
    <property type="term" value="P:transcription preinitiation complex assembly"/>
    <property type="evidence" value="ECO:0007669"/>
    <property type="project" value="InterPro"/>
</dbReference>
<evidence type="ECO:0000256" key="7">
    <source>
        <dbReference type="ARBA" id="ARBA00023159"/>
    </source>
</evidence>
<evidence type="ECO:0000256" key="4">
    <source>
        <dbReference type="ARBA" id="ARBA00022771"/>
    </source>
</evidence>
<feature type="compositionally biased region" description="Acidic residues" evidence="11">
    <location>
        <begin position="745"/>
        <end position="756"/>
    </location>
</feature>
<evidence type="ECO:0000313" key="14">
    <source>
        <dbReference type="Proteomes" id="UP000664521"/>
    </source>
</evidence>
<dbReference type="GO" id="GO:0097550">
    <property type="term" value="C:transcription preinitiation complex"/>
    <property type="evidence" value="ECO:0007669"/>
    <property type="project" value="TreeGrafter"/>
</dbReference>
<dbReference type="GO" id="GO:0008270">
    <property type="term" value="F:zinc ion binding"/>
    <property type="evidence" value="ECO:0007669"/>
    <property type="project" value="UniProtKB-KW"/>
</dbReference>
<dbReference type="SUPFAM" id="SSF57783">
    <property type="entry name" value="Zinc beta-ribbon"/>
    <property type="match status" value="1"/>
</dbReference>
<gene>
    <name evidence="13" type="primary">BRF1</name>
    <name evidence="13" type="ORF">HETSPECPRED_009473</name>
</gene>
<keyword evidence="4" id="KW-0863">Zinc-finger</keyword>
<dbReference type="PANTHER" id="PTHR11618:SF4">
    <property type="entry name" value="TRANSCRIPTION FACTOR IIIB 90 KDA SUBUNIT"/>
    <property type="match status" value="1"/>
</dbReference>
<dbReference type="GO" id="GO:0006384">
    <property type="term" value="P:transcription initiation at RNA polymerase III promoter"/>
    <property type="evidence" value="ECO:0007669"/>
    <property type="project" value="UniProtKB-ARBA"/>
</dbReference>
<dbReference type="GO" id="GO:0000995">
    <property type="term" value="F:RNA polymerase III general transcription initiation factor activity"/>
    <property type="evidence" value="ECO:0007669"/>
    <property type="project" value="TreeGrafter"/>
</dbReference>
<feature type="region of interest" description="Disordered" evidence="11">
    <location>
        <begin position="591"/>
        <end position="615"/>
    </location>
</feature>
<evidence type="ECO:0000256" key="6">
    <source>
        <dbReference type="ARBA" id="ARBA00023015"/>
    </source>
</evidence>
<proteinExistence type="inferred from homology"/>
<keyword evidence="9" id="KW-0539">Nucleus</keyword>
<evidence type="ECO:0000256" key="9">
    <source>
        <dbReference type="ARBA" id="ARBA00023242"/>
    </source>
</evidence>
<evidence type="ECO:0000256" key="3">
    <source>
        <dbReference type="ARBA" id="ARBA00022723"/>
    </source>
</evidence>
<dbReference type="Gene3D" id="2.20.25.10">
    <property type="match status" value="1"/>
</dbReference>
<dbReference type="FunFam" id="1.10.472.10:FF:000002">
    <property type="entry name" value="Transcription factor IIIB 90 kDa subunit"/>
    <property type="match status" value="1"/>
</dbReference>
<dbReference type="Proteomes" id="UP000664521">
    <property type="component" value="Unassembled WGS sequence"/>
</dbReference>
<dbReference type="Pfam" id="PF08271">
    <property type="entry name" value="Zn_Ribbon_TF"/>
    <property type="match status" value="1"/>
</dbReference>
<comment type="caution">
    <text evidence="13">The sequence shown here is derived from an EMBL/GenBank/DDBJ whole genome shotgun (WGS) entry which is preliminary data.</text>
</comment>
<feature type="region of interest" description="Disordered" evidence="11">
    <location>
        <begin position="1"/>
        <end position="50"/>
    </location>
</feature>
<dbReference type="Gene3D" id="1.20.5.650">
    <property type="entry name" value="Single helix bin"/>
    <property type="match status" value="1"/>
</dbReference>
<dbReference type="PRINTS" id="PR00685">
    <property type="entry name" value="TIFACTORIIB"/>
</dbReference>
<sequence length="814" mass="88743">MSATPDPGQGPPRPKRQRLDSFRNPQPRPPPGTFQSRQPQQAKKTPSLTCTNPRCKSANISEEEGNMICQECGTVVTEANIVSEVQWAETNAGGHIALGAYIRSDQTHATGGTTGLRNSGSSSRVIAEANGKRYINQVGAALLMPQNILDSGLNVFKLAAAANFIQGRTTRSVAAVALYIACRLRENDNTFMLIDFADILQLNVFKLGHVYKSLLDDLRINGNGFRVHPLNPETLIWRFASRLELGNKTTQVANDAVRVVQRMHRDWMTPGRRPAGICGAALIIAARMNNFRRTVREMVYIVKVNETTLMKRLEEFSKTESGGLTVEEFRRIDLERFEDPPAFGAEKKKPGRKRKMVELDDDGDTDLESQRDTSATPSTAAPSTAAPSTAAPSSRGKKQLRTPANTPQKKKSKSQNMPPPPIPIDPQLQGPGPPAKKRRGRPPKSNKPPTAKTQAPITPRATQGLPPDIATAIEDPNSLSLTEVSAFARALDCTTSTDDQQQQAITISRGPIVMTEDISDSEFGPDDAELRNCLLSEREREIKTRIWTHENRDWIRTQAAKELKQRLAEANGTAPQIKKRVRHRTRMGDMRAYRRGQTNDNGELLDEDDDSMPATGAADAVGKMLKKRGYSRKINYEAVSKVYEPSSRASSSRRESVSESPGVQSPGAMSPGALIPSTTSSGAASPPAAEESGPGGRVLSMLEPRKMNGRGTGTRRKSSSSATNPAPVSPVVPAIEVEVARPVAQEEDEEMDENDVANDAIPIQIDDVGGDEDDDEGADPEDYYSEEEDGGGEGIEDILEAARNRGGEEEEDDE</sequence>
<dbReference type="InterPro" id="IPR013150">
    <property type="entry name" value="TFIIB_cyclin"/>
</dbReference>
<dbReference type="Gene3D" id="1.10.472.10">
    <property type="entry name" value="Cyclin-like"/>
    <property type="match status" value="2"/>
</dbReference>
<evidence type="ECO:0000256" key="10">
    <source>
        <dbReference type="ARBA" id="ARBA00031009"/>
    </source>
</evidence>
<evidence type="ECO:0000256" key="1">
    <source>
        <dbReference type="ARBA" id="ARBA00004123"/>
    </source>
</evidence>
<feature type="compositionally biased region" description="Polar residues" evidence="11">
    <location>
        <begin position="33"/>
        <end position="50"/>
    </location>
</feature>
<dbReference type="InterPro" id="IPR000812">
    <property type="entry name" value="TFIIB"/>
</dbReference>
<feature type="domain" description="Cyclin-like" evidence="12">
    <location>
        <begin position="133"/>
        <end position="219"/>
    </location>
</feature>
<dbReference type="OrthoDB" id="511529at2759"/>
<dbReference type="Pfam" id="PF07741">
    <property type="entry name" value="BRF1"/>
    <property type="match status" value="1"/>
</dbReference>
<feature type="region of interest" description="Disordered" evidence="11">
    <location>
        <begin position="637"/>
        <end position="814"/>
    </location>
</feature>
<evidence type="ECO:0000256" key="2">
    <source>
        <dbReference type="ARBA" id="ARBA00010857"/>
    </source>
</evidence>
<dbReference type="InterPro" id="IPR036915">
    <property type="entry name" value="Cyclin-like_sf"/>
</dbReference>
<dbReference type="GO" id="GO:0001006">
    <property type="term" value="F:RNA polymerase III type 3 promoter sequence-specific DNA binding"/>
    <property type="evidence" value="ECO:0007669"/>
    <property type="project" value="TreeGrafter"/>
</dbReference>
<dbReference type="Pfam" id="PF00382">
    <property type="entry name" value="TFIIB"/>
    <property type="match status" value="2"/>
</dbReference>
<accession>A0A8H3EQ78</accession>
<dbReference type="SMART" id="SM00385">
    <property type="entry name" value="CYCLIN"/>
    <property type="match status" value="2"/>
</dbReference>
<comment type="subcellular location">
    <subcellularLocation>
        <location evidence="1">Nucleus</location>
    </subcellularLocation>
</comment>
<organism evidence="13 14">
    <name type="scientific">Heterodermia speciosa</name>
    <dbReference type="NCBI Taxonomy" id="116794"/>
    <lineage>
        <taxon>Eukaryota</taxon>
        <taxon>Fungi</taxon>
        <taxon>Dikarya</taxon>
        <taxon>Ascomycota</taxon>
        <taxon>Pezizomycotina</taxon>
        <taxon>Lecanoromycetes</taxon>
        <taxon>OSLEUM clade</taxon>
        <taxon>Lecanoromycetidae</taxon>
        <taxon>Caliciales</taxon>
        <taxon>Physciaceae</taxon>
        <taxon>Heterodermia</taxon>
    </lineage>
</organism>
<dbReference type="GO" id="GO:0000126">
    <property type="term" value="C:transcription factor TFIIIB complex"/>
    <property type="evidence" value="ECO:0007669"/>
    <property type="project" value="TreeGrafter"/>
</dbReference>
<dbReference type="SUPFAM" id="SSF47954">
    <property type="entry name" value="Cyclin-like"/>
    <property type="match status" value="2"/>
</dbReference>
<dbReference type="PANTHER" id="PTHR11618">
    <property type="entry name" value="TRANSCRIPTION INITIATION FACTOR IIB-RELATED"/>
    <property type="match status" value="1"/>
</dbReference>
<dbReference type="AlphaFoldDB" id="A0A8H3EQ78"/>
<feature type="compositionally biased region" description="Low complexity" evidence="11">
    <location>
        <begin position="373"/>
        <end position="394"/>
    </location>
</feature>